<comment type="caution">
    <text evidence="1">The sequence shown here is derived from an EMBL/GenBank/DDBJ whole genome shotgun (WGS) entry which is preliminary data.</text>
</comment>
<evidence type="ECO:0000313" key="2">
    <source>
        <dbReference type="Proteomes" id="UP001186974"/>
    </source>
</evidence>
<sequence length="173" mass="19805">NALTPDTSARTHEHTPFDAVSSRLWDVLQRDIFDPKAARKLQPLSVGHGPDAAQHFAKKIDEDMLDGNVEEDIEWDMFCSDTDEDLFDVEWDCRDKSCDSDTSPLHRHLLEDGPDVPFMLHKYENEEWLDMWNEPMDSADVALGRGYIDAIFEEEDTIVDDHADNEADLISLV</sequence>
<reference evidence="1" key="1">
    <citation type="submission" date="2024-09" db="EMBL/GenBank/DDBJ databases">
        <title>Black Yeasts Isolated from many extreme environments.</title>
        <authorList>
            <person name="Coleine C."/>
            <person name="Stajich J.E."/>
            <person name="Selbmann L."/>
        </authorList>
    </citation>
    <scope>NUCLEOTIDE SEQUENCE</scope>
    <source>
        <strain evidence="1">CCFEE 5737</strain>
    </source>
</reference>
<name>A0ACC3CTW0_9PEZI</name>
<organism evidence="1 2">
    <name type="scientific">Coniosporium uncinatum</name>
    <dbReference type="NCBI Taxonomy" id="93489"/>
    <lineage>
        <taxon>Eukaryota</taxon>
        <taxon>Fungi</taxon>
        <taxon>Dikarya</taxon>
        <taxon>Ascomycota</taxon>
        <taxon>Pezizomycotina</taxon>
        <taxon>Dothideomycetes</taxon>
        <taxon>Dothideomycetes incertae sedis</taxon>
        <taxon>Coniosporium</taxon>
    </lineage>
</organism>
<proteinExistence type="predicted"/>
<dbReference type="Proteomes" id="UP001186974">
    <property type="component" value="Unassembled WGS sequence"/>
</dbReference>
<dbReference type="EMBL" id="JAWDJW010011991">
    <property type="protein sequence ID" value="KAK3044403.1"/>
    <property type="molecule type" value="Genomic_DNA"/>
</dbReference>
<gene>
    <name evidence="1" type="ORF">LTS18_001383</name>
</gene>
<evidence type="ECO:0000313" key="1">
    <source>
        <dbReference type="EMBL" id="KAK3044403.1"/>
    </source>
</evidence>
<keyword evidence="2" id="KW-1185">Reference proteome</keyword>
<accession>A0ACC3CTW0</accession>
<feature type="non-terminal residue" evidence="1">
    <location>
        <position position="1"/>
    </location>
</feature>
<protein>
    <submittedName>
        <fullName evidence="1">Uncharacterized protein</fullName>
    </submittedName>
</protein>